<protein>
    <submittedName>
        <fullName evidence="2">ArsR family transcriptional regulator</fullName>
    </submittedName>
</protein>
<dbReference type="Gene3D" id="1.10.10.10">
    <property type="entry name" value="Winged helix-like DNA-binding domain superfamily/Winged helix DNA-binding domain"/>
    <property type="match status" value="1"/>
</dbReference>
<feature type="domain" description="HTH arsR-type" evidence="1">
    <location>
        <begin position="1"/>
        <end position="90"/>
    </location>
</feature>
<reference evidence="2" key="1">
    <citation type="submission" date="2020-04" db="EMBL/GenBank/DDBJ databases">
        <authorList>
            <person name="Zhang T."/>
        </authorList>
    </citation>
    <scope>NUCLEOTIDE SEQUENCE</scope>
    <source>
        <strain evidence="2">HKST-UBA79</strain>
    </source>
</reference>
<dbReference type="PROSITE" id="PS50987">
    <property type="entry name" value="HTH_ARSR_2"/>
    <property type="match status" value="1"/>
</dbReference>
<evidence type="ECO:0000259" key="1">
    <source>
        <dbReference type="PROSITE" id="PS50987"/>
    </source>
</evidence>
<dbReference type="GO" id="GO:0003700">
    <property type="term" value="F:DNA-binding transcription factor activity"/>
    <property type="evidence" value="ECO:0007669"/>
    <property type="project" value="InterPro"/>
</dbReference>
<dbReference type="InterPro" id="IPR002934">
    <property type="entry name" value="Polymerase_NTP_transf_dom"/>
</dbReference>
<dbReference type="SUPFAM" id="SSF46785">
    <property type="entry name" value="Winged helix' DNA-binding domain"/>
    <property type="match status" value="1"/>
</dbReference>
<dbReference type="EMBL" id="JAGQNX010000048">
    <property type="protein sequence ID" value="MCA9308195.1"/>
    <property type="molecule type" value="Genomic_DNA"/>
</dbReference>
<dbReference type="InterPro" id="IPR011991">
    <property type="entry name" value="ArsR-like_HTH"/>
</dbReference>
<dbReference type="AlphaFoldDB" id="A0A955J344"/>
<dbReference type="SMART" id="SM00418">
    <property type="entry name" value="HTH_ARSR"/>
    <property type="match status" value="1"/>
</dbReference>
<comment type="caution">
    <text evidence="2">The sequence shown here is derived from an EMBL/GenBank/DDBJ whole genome shotgun (WGS) entry which is preliminary data.</text>
</comment>
<name>A0A955J344_UNCKA</name>
<gene>
    <name evidence="2" type="ORF">KC980_01670</name>
</gene>
<reference evidence="2" key="2">
    <citation type="journal article" date="2021" name="Microbiome">
        <title>Successional dynamics and alternative stable states in a saline activated sludge microbial community over 9 years.</title>
        <authorList>
            <person name="Wang Y."/>
            <person name="Ye J."/>
            <person name="Ju F."/>
            <person name="Liu L."/>
            <person name="Boyd J.A."/>
            <person name="Deng Y."/>
            <person name="Parks D.H."/>
            <person name="Jiang X."/>
            <person name="Yin X."/>
            <person name="Woodcroft B.J."/>
            <person name="Tyson G.W."/>
            <person name="Hugenholtz P."/>
            <person name="Polz M.F."/>
            <person name="Zhang T."/>
        </authorList>
    </citation>
    <scope>NUCLEOTIDE SEQUENCE</scope>
    <source>
        <strain evidence="2">HKST-UBA79</strain>
    </source>
</reference>
<dbReference type="InterPro" id="IPR001845">
    <property type="entry name" value="HTH_ArsR_DNA-bd_dom"/>
</dbReference>
<accession>A0A955J344</accession>
<dbReference type="Pfam" id="PF01909">
    <property type="entry name" value="NTP_transf_2"/>
    <property type="match status" value="1"/>
</dbReference>
<evidence type="ECO:0000313" key="2">
    <source>
        <dbReference type="EMBL" id="MCA9308195.1"/>
    </source>
</evidence>
<dbReference type="CDD" id="cd00090">
    <property type="entry name" value="HTH_ARSR"/>
    <property type="match status" value="1"/>
</dbReference>
<sequence length="193" mass="21964">MLKDIFVSTVRVKLLKILLPQSDSEFHVRALVRSVGTEINAVRRELTRLQKIGLLKRRPSGNKVYYKVNTHSVYYPELLSLVSKEMGLGKAIIENAKALGDIKFAVLSKAYSRGRQSSMLDIDLLIIGDVNLTVLEKIIKDEESKTGREVHYTVLSEEEFLYRKRKNDNFITSVLAQSRTMLLGDEEAFCKLS</sequence>
<proteinExistence type="predicted"/>
<dbReference type="InterPro" id="IPR036388">
    <property type="entry name" value="WH-like_DNA-bd_sf"/>
</dbReference>
<dbReference type="Proteomes" id="UP000740557">
    <property type="component" value="Unassembled WGS sequence"/>
</dbReference>
<organism evidence="2 3">
    <name type="scientific">candidate division WWE3 bacterium</name>
    <dbReference type="NCBI Taxonomy" id="2053526"/>
    <lineage>
        <taxon>Bacteria</taxon>
        <taxon>Katanobacteria</taxon>
    </lineage>
</organism>
<dbReference type="GO" id="GO:0016779">
    <property type="term" value="F:nucleotidyltransferase activity"/>
    <property type="evidence" value="ECO:0007669"/>
    <property type="project" value="InterPro"/>
</dbReference>
<evidence type="ECO:0000313" key="3">
    <source>
        <dbReference type="Proteomes" id="UP000740557"/>
    </source>
</evidence>
<dbReference type="InterPro" id="IPR036390">
    <property type="entry name" value="WH_DNA-bd_sf"/>
</dbReference>